<dbReference type="Proteomes" id="UP000199065">
    <property type="component" value="Unassembled WGS sequence"/>
</dbReference>
<organism evidence="2 3">
    <name type="scientific">Corynebacterium spheniscorum</name>
    <dbReference type="NCBI Taxonomy" id="185761"/>
    <lineage>
        <taxon>Bacteria</taxon>
        <taxon>Bacillati</taxon>
        <taxon>Actinomycetota</taxon>
        <taxon>Actinomycetes</taxon>
        <taxon>Mycobacteriales</taxon>
        <taxon>Corynebacteriaceae</taxon>
        <taxon>Corynebacterium</taxon>
    </lineage>
</organism>
<keyword evidence="3" id="KW-1185">Reference proteome</keyword>
<protein>
    <submittedName>
        <fullName evidence="2">Uncharacterized protein</fullName>
    </submittedName>
</protein>
<evidence type="ECO:0000313" key="2">
    <source>
        <dbReference type="EMBL" id="SFG62812.1"/>
    </source>
</evidence>
<accession>A0A1I2TD48</accession>
<reference evidence="2 3" key="1">
    <citation type="submission" date="2016-10" db="EMBL/GenBank/DDBJ databases">
        <authorList>
            <person name="de Groot N.N."/>
        </authorList>
    </citation>
    <scope>NUCLEOTIDE SEQUENCE [LARGE SCALE GENOMIC DNA]</scope>
    <source>
        <strain>J11</strain>
        <strain evidence="3">PG 39</strain>
    </source>
</reference>
<dbReference type="RefSeq" id="WP_263364370.1">
    <property type="nucleotide sequence ID" value="NZ_FOPJ01000008.1"/>
</dbReference>
<keyword evidence="1" id="KW-0472">Membrane</keyword>
<dbReference type="AlphaFoldDB" id="A0A1I2TD48"/>
<name>A0A1I2TD48_9CORY</name>
<proteinExistence type="predicted"/>
<evidence type="ECO:0000256" key="1">
    <source>
        <dbReference type="SAM" id="Phobius"/>
    </source>
</evidence>
<keyword evidence="1" id="KW-1133">Transmembrane helix</keyword>
<keyword evidence="1" id="KW-0812">Transmembrane</keyword>
<dbReference type="EMBL" id="FOPJ01000008">
    <property type="protein sequence ID" value="SFG62812.1"/>
    <property type="molecule type" value="Genomic_DNA"/>
</dbReference>
<sequence length="40" mass="4580">MRELLFHYKNFRHHPAATTVIAGCATLPLLAALYLITQRK</sequence>
<evidence type="ECO:0000313" key="3">
    <source>
        <dbReference type="Proteomes" id="UP000199065"/>
    </source>
</evidence>
<feature type="transmembrane region" description="Helical" evidence="1">
    <location>
        <begin position="16"/>
        <end position="36"/>
    </location>
</feature>
<dbReference type="PROSITE" id="PS51257">
    <property type="entry name" value="PROKAR_LIPOPROTEIN"/>
    <property type="match status" value="1"/>
</dbReference>
<gene>
    <name evidence="2" type="ORF">SAMN05660282_01431</name>
</gene>